<evidence type="ECO:0000256" key="2">
    <source>
        <dbReference type="ARBA" id="ARBA00022801"/>
    </source>
</evidence>
<dbReference type="InterPro" id="IPR017853">
    <property type="entry name" value="GH"/>
</dbReference>
<evidence type="ECO:0000259" key="5">
    <source>
        <dbReference type="PROSITE" id="PS50022"/>
    </source>
</evidence>
<proteinExistence type="inferred from homology"/>
<dbReference type="Pfam" id="PF22666">
    <property type="entry name" value="Glyco_hydro_2_N2"/>
    <property type="match status" value="1"/>
</dbReference>
<dbReference type="Pfam" id="PF00754">
    <property type="entry name" value="F5_F8_type_C"/>
    <property type="match status" value="1"/>
</dbReference>
<dbReference type="PANTHER" id="PTHR43536">
    <property type="entry name" value="MANNOSYLGLYCOPROTEIN ENDO-BETA-MANNOSIDASE"/>
    <property type="match status" value="1"/>
</dbReference>
<dbReference type="InterPro" id="IPR054593">
    <property type="entry name" value="Beta-mannosidase-like_N2"/>
</dbReference>
<sequence length="1213" mass="130640">MTLDQSGAPGADSALSRRGVLTAGTGLLAGFGLTAVLPGVASAAPTSPAVPDGHSSTDLALFRPVQVSSTDYAATPAEFAVDGLAQVGVQGSGWRAASGGSQWIIVDLQGRCQVDSVVLTFEARPGDPAFDPTASRSNTKGTEVQSSYATVFDLDVSQDGKSWRTVHSTAQGTGGVVTIPLKPAVTARWVRLASSAGSTTNPLGLNGFQVYGATRDSRPAVRGWTSFPVRGHDNPPALAVAADGSVPLESGWVLTMQDWAPSTDGAVLSGNSVDTRGWLPASVPGTVLGSLVEQGQLPDPAKGMGNMHIPEALSRHSWWYRRTFSVPRGLDTSSGRHVWLEFDGVNHEADIWLNGAHVGNLAHPFGRAALDVTAALRRTGDQNVAVKIAPMPFPGSPGDKGPAGQSFVDAGGTMFANSPTLVAVSGWDWMPAVRDRASGIWNHVRLRSTGAIVVGDARVDTKLPNLPATDVAEVTITVPVRNAGSVAQRVKVTAAFDGISVSSTVTVAPGEEGAAVFAPSAFGQLRIKNPKLWWPNGYGDATLHDLTVTAAIGSAVSDRKSLKFGIRQITYTYDQPVTPIDGAADQTVDFPAQTARYLRLQCDKRSAGWGFSVYEMSVLDSAHPDTDLALGKPATASTTEDDNPTMTPDHAVDGDRTTRWGSAWSDNQWLQVDFGSPVTFDRVALHWEYSYAMTFRVQVSQDGETWTDALAVDNSPKPLTFIVNGVKVFCRGGSWGWDELLRRMPPERVDNVVAMHRDMNFTMLRNWIGSSYREELFEACDRYGILVWTEFWDGFSTDPANHDIFLAQAKDTVLRYRSHPSVAVWFGCNEGSPPSVIDQALRSIVTENTDLLYQSNSAGGVITGDGPYRWLDPKQYFTGEATGGKAGFWSEIGIPTVSVVESMRNLVGDGDAGWPIGAPWFLHDWSTQGNQSPQTYLAAIDARLAPSSSLAEFCRKAQFVNFESMRAIFEAWNSKLWNDATGVLLWMSHPAWHSTVWQTYDYDLDVNGSYYGSRKGCESRHVQADLTTWQVRAINHTPNALSGMTVTAQLHGLDGKPLGAAQTQKVDVAPISGTAAFTVPFGADLPALHLLRLTMTDAHGAVVSENTYWRYQADTAMRALNQLGRTQLSTSLRSAGKGGYTATIRNTGKTVAAMVRLSLRENNGKDRVLPTIYGDNYFWLLPGESRTVTVAPRRSVKSPRLSVEAYNVPAKLS</sequence>
<dbReference type="Proteomes" id="UP001236014">
    <property type="component" value="Chromosome"/>
</dbReference>
<dbReference type="Gene3D" id="3.20.20.80">
    <property type="entry name" value="Glycosidases"/>
    <property type="match status" value="1"/>
</dbReference>
<gene>
    <name evidence="6" type="ORF">QRX50_31055</name>
</gene>
<evidence type="ECO:0000256" key="1">
    <source>
        <dbReference type="ARBA" id="ARBA00007401"/>
    </source>
</evidence>
<dbReference type="InterPro" id="IPR043534">
    <property type="entry name" value="EBDG/EBM"/>
</dbReference>
<dbReference type="GO" id="GO:0004553">
    <property type="term" value="F:hydrolase activity, hydrolyzing O-glycosyl compounds"/>
    <property type="evidence" value="ECO:0007669"/>
    <property type="project" value="InterPro"/>
</dbReference>
<accession>A0A9Y2I8S2</accession>
<organism evidence="6 7">
    <name type="scientific">Amycolatopsis carbonis</name>
    <dbReference type="NCBI Taxonomy" id="715471"/>
    <lineage>
        <taxon>Bacteria</taxon>
        <taxon>Bacillati</taxon>
        <taxon>Actinomycetota</taxon>
        <taxon>Actinomycetes</taxon>
        <taxon>Pseudonocardiales</taxon>
        <taxon>Pseudonocardiaceae</taxon>
        <taxon>Amycolatopsis</taxon>
    </lineage>
</organism>
<name>A0A9Y2I8S2_9PSEU</name>
<dbReference type="InterPro" id="IPR000421">
    <property type="entry name" value="FA58C"/>
</dbReference>
<dbReference type="InterPro" id="IPR006311">
    <property type="entry name" value="TAT_signal"/>
</dbReference>
<protein>
    <submittedName>
        <fullName evidence="6">Discoidin domain-containing protein</fullName>
    </submittedName>
</protein>
<dbReference type="Pfam" id="PF00703">
    <property type="entry name" value="Glyco_hydro_2"/>
    <property type="match status" value="1"/>
</dbReference>
<dbReference type="PANTHER" id="PTHR43536:SF1">
    <property type="entry name" value="MANNOSYLGLYCOPROTEIN ENDO-BETA-MANNOSIDASE"/>
    <property type="match status" value="1"/>
</dbReference>
<keyword evidence="3" id="KW-0326">Glycosidase</keyword>
<dbReference type="InterPro" id="IPR006102">
    <property type="entry name" value="Ig-like_GH2"/>
</dbReference>
<dbReference type="PROSITE" id="PS51318">
    <property type="entry name" value="TAT"/>
    <property type="match status" value="1"/>
</dbReference>
<dbReference type="GO" id="GO:0005975">
    <property type="term" value="P:carbohydrate metabolic process"/>
    <property type="evidence" value="ECO:0007669"/>
    <property type="project" value="InterPro"/>
</dbReference>
<reference evidence="6 7" key="1">
    <citation type="submission" date="2023-06" db="EMBL/GenBank/DDBJ databases">
        <authorList>
            <person name="Oyuntsetseg B."/>
            <person name="Kim S.B."/>
        </authorList>
    </citation>
    <scope>NUCLEOTIDE SEQUENCE [LARGE SCALE GENOMIC DNA]</scope>
    <source>
        <strain evidence="6 7">2-15</strain>
    </source>
</reference>
<dbReference type="PROSITE" id="PS50022">
    <property type="entry name" value="FA58C_3"/>
    <property type="match status" value="2"/>
</dbReference>
<dbReference type="Gene3D" id="2.60.120.260">
    <property type="entry name" value="Galactose-binding domain-like"/>
    <property type="match status" value="3"/>
</dbReference>
<evidence type="ECO:0000256" key="3">
    <source>
        <dbReference type="ARBA" id="ARBA00023295"/>
    </source>
</evidence>
<keyword evidence="2" id="KW-0378">Hydrolase</keyword>
<feature type="region of interest" description="Disordered" evidence="4">
    <location>
        <begin position="629"/>
        <end position="655"/>
    </location>
</feature>
<dbReference type="SUPFAM" id="SSF49785">
    <property type="entry name" value="Galactose-binding domain-like"/>
    <property type="match status" value="3"/>
</dbReference>
<keyword evidence="7" id="KW-1185">Reference proteome</keyword>
<dbReference type="RefSeq" id="WP_285966667.1">
    <property type="nucleotide sequence ID" value="NZ_CP127294.1"/>
</dbReference>
<dbReference type="InterPro" id="IPR041351">
    <property type="entry name" value="Ig_GlcNase"/>
</dbReference>
<feature type="domain" description="F5/8 type C" evidence="5">
    <location>
        <begin position="621"/>
        <end position="708"/>
    </location>
</feature>
<dbReference type="InterPro" id="IPR013783">
    <property type="entry name" value="Ig-like_fold"/>
</dbReference>
<evidence type="ECO:0000256" key="4">
    <source>
        <dbReference type="SAM" id="MobiDB-lite"/>
    </source>
</evidence>
<dbReference type="InterPro" id="IPR036156">
    <property type="entry name" value="Beta-gal/glucu_dom_sf"/>
</dbReference>
<dbReference type="SUPFAM" id="SSF51445">
    <property type="entry name" value="(Trans)glycosidases"/>
    <property type="match status" value="1"/>
</dbReference>
<evidence type="ECO:0000313" key="7">
    <source>
        <dbReference type="Proteomes" id="UP001236014"/>
    </source>
</evidence>
<dbReference type="EMBL" id="CP127294">
    <property type="protein sequence ID" value="WIX75905.1"/>
    <property type="molecule type" value="Genomic_DNA"/>
</dbReference>
<feature type="domain" description="F5/8 type C" evidence="5">
    <location>
        <begin position="47"/>
        <end position="213"/>
    </location>
</feature>
<dbReference type="Gene3D" id="2.60.40.10">
    <property type="entry name" value="Immunoglobulins"/>
    <property type="match status" value="2"/>
</dbReference>
<dbReference type="InterPro" id="IPR008979">
    <property type="entry name" value="Galactose-bd-like_sf"/>
</dbReference>
<dbReference type="SUPFAM" id="SSF49303">
    <property type="entry name" value="beta-Galactosidase/glucuronidase domain"/>
    <property type="match status" value="3"/>
</dbReference>
<dbReference type="Pfam" id="PF22633">
    <property type="entry name" value="F5_F8_type_C_2"/>
    <property type="match status" value="1"/>
</dbReference>
<dbReference type="KEGG" id="acab:QRX50_31055"/>
<dbReference type="Pfam" id="PF18368">
    <property type="entry name" value="Ig_GlcNase"/>
    <property type="match status" value="1"/>
</dbReference>
<evidence type="ECO:0000313" key="6">
    <source>
        <dbReference type="EMBL" id="WIX75905.1"/>
    </source>
</evidence>
<dbReference type="AlphaFoldDB" id="A0A9Y2I8S2"/>
<comment type="similarity">
    <text evidence="1">Belongs to the glycosyl hydrolase 2 family.</text>
</comment>